<dbReference type="GO" id="GO:0008270">
    <property type="term" value="F:zinc ion binding"/>
    <property type="evidence" value="ECO:0007669"/>
    <property type="project" value="UniProtKB-KW"/>
</dbReference>
<feature type="compositionally biased region" description="Low complexity" evidence="10">
    <location>
        <begin position="1126"/>
        <end position="1135"/>
    </location>
</feature>
<gene>
    <name evidence="12" type="ORF">FSP39_019814</name>
</gene>
<keyword evidence="13" id="KW-1185">Reference proteome</keyword>
<evidence type="ECO:0000313" key="13">
    <source>
        <dbReference type="Proteomes" id="UP001186944"/>
    </source>
</evidence>
<feature type="compositionally biased region" description="Acidic residues" evidence="10">
    <location>
        <begin position="792"/>
        <end position="819"/>
    </location>
</feature>
<keyword evidence="7" id="KW-0804">Transcription</keyword>
<dbReference type="GO" id="GO:0005634">
    <property type="term" value="C:nucleus"/>
    <property type="evidence" value="ECO:0007669"/>
    <property type="project" value="UniProtKB-SubCell"/>
</dbReference>
<keyword evidence="8" id="KW-0539">Nucleus</keyword>
<comment type="caution">
    <text evidence="12">The sequence shown here is derived from an EMBL/GenBank/DDBJ whole genome shotgun (WGS) entry which is preliminary data.</text>
</comment>
<dbReference type="SMART" id="SM00355">
    <property type="entry name" value="ZnF_C2H2"/>
    <property type="match status" value="9"/>
</dbReference>
<dbReference type="PROSITE" id="PS00028">
    <property type="entry name" value="ZINC_FINGER_C2H2_1"/>
    <property type="match status" value="3"/>
</dbReference>
<dbReference type="EMBL" id="VSWD01000006">
    <property type="protein sequence ID" value="KAK3100428.1"/>
    <property type="molecule type" value="Genomic_DNA"/>
</dbReference>
<evidence type="ECO:0000256" key="5">
    <source>
        <dbReference type="ARBA" id="ARBA00022833"/>
    </source>
</evidence>
<evidence type="ECO:0000256" key="4">
    <source>
        <dbReference type="ARBA" id="ARBA00022771"/>
    </source>
</evidence>
<sequence>MDTEEVKIFQHSETIKDPRVRSCSVKLNRLEGYPSIQNSPRKNLFSGEAVHRPFSGSENCIVQMSLAWRERDGQDKSQFGQIKHFSGPSESEKAEKGSGLIEIGDIGRFLKVNTDGKFYDRVSESSSAKEIKREIPDVYEEDYMPKRSVTHSDHTSTERNTAGDKVKVEQEINFVRVVHRSTKQESQSIIENSSFTDSKSRTHDSKGKMCAVAEIGGREESHRGDRARIASRKRSLVHANKVERRKKVKIENVSGPTETEIFTNSKMTSSNQPMTSNNTGFIHQTQINSNSSSPRQTVVNSNQSVPFDAVMNCNQSLPMQAIPNNDLRFTSETTINRNPCLQNQTIAHCDTSVLHQDKAKNTAQTHQVVAVVGGKNMTSSCTTLRQNTPIPQLPINGSQLPVNGSLLQRNGSQLQMNGSQPSTNGSVQPKSGSMQPTNGSVILVNGSRLPVNGSVLPMNSSQPSVNGSMLLVNGVQLPVDGSQLPVNGSMLLVNGSNLPVDGSQLPVNGSMLLVNSSHLPMNDSQLPVNCSQLLNRTKLPMNGSVQQINISSLPVNGSIKNSSGQNQPNNAVKQTTNAGSFKGLKEIFSQSKSVNEKSEHIIRSVLPVNGSTLPMNASVLPVTSSVLPINGSVLPVNGAVLQNSPANNKPQIPMNGNMNSVPIQTPIDGNIVLQANNHLIDQTKIGSTLISGIPTNTIITPNQPNNAVKQAKAAGSYTILKEILLQSRSVNEKSDDGISEPSTTTSGLVEESVERLDEDQNQAQTTLDLQCQDKSRYSLRNAEKPRTYAESSDSEQSDDDDTSDESYEENSDDYDTEDDERVRIIEKGDNSDARSSTKNYLLGNDPKMDIASVHGGDLLHSGLPLRNHIFLIPSSLVSGQMQHGHIMDSMYGRGTTSILESGRLDRNAEPRIRDHYNNPVKSEIAGNTSKARVAHVSAAIMPTRGKCLKEHGKNLPESSAWLKGQRKSCIEDKELVEELNVLDKEARTLEDKWKYTYGEEDTFSSLVIHKRQGLVNWRMCVYDDSEAFRRCFEFVEWNCFMKCIVCNKIFETFAAYIQHSFIDTKCSKKIRGLKRGRLRACVHCKKYNFLKNGFIRHMLLLKSHGSAGSAYVPKPKFLDCFKESSQSSSESNKSKTCNELNPEFNTTPESVTTDLCDTDAPPTSATIDMCNGVAPSTSATSDLCDNGSPLTSAITVICDDDTPSTSVTTDVCENDEGIGNRKSRSSECDALSKKNTRVGDEESATKDADWLNTFRPGFQCKVCTHKTHVFLSLHDAIRHIKRQHTHEEKSKLLYRRFINYRGKEKLHVKRTQSTAQDEGFLCPICGTVLRHKASFRSHLASMHKDIPAHELGIKDKIILCQHCGKSYSVHNQRQYRRHMLTHTDPVKCDKCDAVLKNRGAYQRHRIAMHRDVTYTCKECGKVCKNQPSYTQHKKNHKLNAFERKYQCEVCDKTFMYKHHLANHSVIHSADRRFECDDCGMTFKLKHHLKNHLEKACPKKK</sequence>
<dbReference type="Gene3D" id="3.30.160.60">
    <property type="entry name" value="Classic Zinc Finger"/>
    <property type="match status" value="4"/>
</dbReference>
<evidence type="ECO:0000256" key="6">
    <source>
        <dbReference type="ARBA" id="ARBA00023015"/>
    </source>
</evidence>
<dbReference type="InterPro" id="IPR036236">
    <property type="entry name" value="Znf_C2H2_sf"/>
</dbReference>
<keyword evidence="3" id="KW-0677">Repeat</keyword>
<name>A0AA89C491_PINIB</name>
<feature type="domain" description="C2H2-type" evidence="11">
    <location>
        <begin position="1473"/>
        <end position="1500"/>
    </location>
</feature>
<accession>A0AA89C491</accession>
<feature type="domain" description="C2H2-type" evidence="11">
    <location>
        <begin position="1414"/>
        <end position="1436"/>
    </location>
</feature>
<feature type="region of interest" description="Disordered" evidence="10">
    <location>
        <begin position="412"/>
        <end position="436"/>
    </location>
</feature>
<evidence type="ECO:0000256" key="2">
    <source>
        <dbReference type="ARBA" id="ARBA00022723"/>
    </source>
</evidence>
<organism evidence="12 13">
    <name type="scientific">Pinctada imbricata</name>
    <name type="common">Atlantic pearl-oyster</name>
    <name type="synonym">Pinctada martensii</name>
    <dbReference type="NCBI Taxonomy" id="66713"/>
    <lineage>
        <taxon>Eukaryota</taxon>
        <taxon>Metazoa</taxon>
        <taxon>Spiralia</taxon>
        <taxon>Lophotrochozoa</taxon>
        <taxon>Mollusca</taxon>
        <taxon>Bivalvia</taxon>
        <taxon>Autobranchia</taxon>
        <taxon>Pteriomorphia</taxon>
        <taxon>Pterioida</taxon>
        <taxon>Pterioidea</taxon>
        <taxon>Pteriidae</taxon>
        <taxon>Pinctada</taxon>
    </lineage>
</organism>
<dbReference type="InterPro" id="IPR013087">
    <property type="entry name" value="Znf_C2H2_type"/>
</dbReference>
<feature type="compositionally biased region" description="Polar residues" evidence="10">
    <location>
        <begin position="185"/>
        <end position="197"/>
    </location>
</feature>
<reference evidence="12" key="1">
    <citation type="submission" date="2019-08" db="EMBL/GenBank/DDBJ databases">
        <title>The improved chromosome-level genome for the pearl oyster Pinctada fucata martensii using PacBio sequencing and Hi-C.</title>
        <authorList>
            <person name="Zheng Z."/>
        </authorList>
    </citation>
    <scope>NUCLEOTIDE SEQUENCE</scope>
    <source>
        <strain evidence="12">ZZ-2019</strain>
        <tissue evidence="12">Adductor muscle</tissue>
    </source>
</reference>
<feature type="region of interest" description="Disordered" evidence="10">
    <location>
        <begin position="185"/>
        <end position="206"/>
    </location>
</feature>
<feature type="compositionally biased region" description="Basic and acidic residues" evidence="10">
    <location>
        <begin position="771"/>
        <end position="787"/>
    </location>
</feature>
<keyword evidence="5" id="KW-0862">Zinc</keyword>
<dbReference type="SUPFAM" id="SSF57667">
    <property type="entry name" value="beta-beta-alpha zinc fingers"/>
    <property type="match status" value="2"/>
</dbReference>
<proteinExistence type="predicted"/>
<keyword evidence="4 9" id="KW-0863">Zinc-finger</keyword>
<dbReference type="Proteomes" id="UP001186944">
    <property type="component" value="Unassembled WGS sequence"/>
</dbReference>
<evidence type="ECO:0000256" key="10">
    <source>
        <dbReference type="SAM" id="MobiDB-lite"/>
    </source>
</evidence>
<evidence type="ECO:0000256" key="3">
    <source>
        <dbReference type="ARBA" id="ARBA00022737"/>
    </source>
</evidence>
<dbReference type="PANTHER" id="PTHR24394:SF48">
    <property type="entry name" value="ZINC FINGER PROTEIN 771"/>
    <property type="match status" value="1"/>
</dbReference>
<dbReference type="PANTHER" id="PTHR24394">
    <property type="entry name" value="ZINC FINGER PROTEIN"/>
    <property type="match status" value="1"/>
</dbReference>
<keyword evidence="2" id="KW-0479">Metal-binding</keyword>
<evidence type="ECO:0000256" key="1">
    <source>
        <dbReference type="ARBA" id="ARBA00004123"/>
    </source>
</evidence>
<evidence type="ECO:0000256" key="7">
    <source>
        <dbReference type="ARBA" id="ARBA00023163"/>
    </source>
</evidence>
<feature type="domain" description="C2H2-type" evidence="11">
    <location>
        <begin position="1445"/>
        <end position="1472"/>
    </location>
</feature>
<dbReference type="GO" id="GO:0003677">
    <property type="term" value="F:DNA binding"/>
    <property type="evidence" value="ECO:0007669"/>
    <property type="project" value="UniProtKB-KW"/>
</dbReference>
<comment type="subcellular location">
    <subcellularLocation>
        <location evidence="1">Nucleus</location>
    </subcellularLocation>
</comment>
<dbReference type="Pfam" id="PF00096">
    <property type="entry name" value="zf-C2H2"/>
    <property type="match status" value="3"/>
</dbReference>
<dbReference type="PROSITE" id="PS50157">
    <property type="entry name" value="ZINC_FINGER_C2H2_2"/>
    <property type="match status" value="3"/>
</dbReference>
<evidence type="ECO:0000256" key="9">
    <source>
        <dbReference type="PROSITE-ProRule" id="PRU00042"/>
    </source>
</evidence>
<feature type="compositionally biased region" description="Basic and acidic residues" evidence="10">
    <location>
        <begin position="150"/>
        <end position="162"/>
    </location>
</feature>
<evidence type="ECO:0000313" key="12">
    <source>
        <dbReference type="EMBL" id="KAK3100428.1"/>
    </source>
</evidence>
<evidence type="ECO:0000259" key="11">
    <source>
        <dbReference type="PROSITE" id="PS50157"/>
    </source>
</evidence>
<evidence type="ECO:0000256" key="8">
    <source>
        <dbReference type="ARBA" id="ARBA00023242"/>
    </source>
</evidence>
<protein>
    <recommendedName>
        <fullName evidence="11">C2H2-type domain-containing protein</fullName>
    </recommendedName>
</protein>
<feature type="region of interest" description="Disordered" evidence="10">
    <location>
        <begin position="729"/>
        <end position="820"/>
    </location>
</feature>
<dbReference type="GO" id="GO:0000981">
    <property type="term" value="F:DNA-binding transcription factor activity, RNA polymerase II-specific"/>
    <property type="evidence" value="ECO:0007669"/>
    <property type="project" value="TreeGrafter"/>
</dbReference>
<keyword evidence="6" id="KW-0805">Transcription regulation</keyword>
<feature type="region of interest" description="Disordered" evidence="10">
    <location>
        <begin position="142"/>
        <end position="162"/>
    </location>
</feature>
<feature type="region of interest" description="Disordered" evidence="10">
    <location>
        <begin position="1126"/>
        <end position="1154"/>
    </location>
</feature>
<feature type="compositionally biased region" description="Polar residues" evidence="10">
    <location>
        <begin position="1137"/>
        <end position="1154"/>
    </location>
</feature>